<name>A0A1I5R0V1_9BACT</name>
<dbReference type="GO" id="GO:0120147">
    <property type="term" value="F:formylglycine-generating oxidase activity"/>
    <property type="evidence" value="ECO:0007669"/>
    <property type="project" value="TreeGrafter"/>
</dbReference>
<dbReference type="OrthoDB" id="9768004at2"/>
<protein>
    <submittedName>
        <fullName evidence="2">Formylglycine-generating enzyme, required for sulfatase activity, contains SUMF1/FGE domain</fullName>
    </submittedName>
</protein>
<dbReference type="InterPro" id="IPR016187">
    <property type="entry name" value="CTDL_fold"/>
</dbReference>
<dbReference type="Proteomes" id="UP000199031">
    <property type="component" value="Unassembled WGS sequence"/>
</dbReference>
<dbReference type="AlphaFoldDB" id="A0A1I5R0V1"/>
<organism evidence="2 3">
    <name type="scientific">Parafilimonas terrae</name>
    <dbReference type="NCBI Taxonomy" id="1465490"/>
    <lineage>
        <taxon>Bacteria</taxon>
        <taxon>Pseudomonadati</taxon>
        <taxon>Bacteroidota</taxon>
        <taxon>Chitinophagia</taxon>
        <taxon>Chitinophagales</taxon>
        <taxon>Chitinophagaceae</taxon>
        <taxon>Parafilimonas</taxon>
    </lineage>
</organism>
<evidence type="ECO:0000313" key="3">
    <source>
        <dbReference type="Proteomes" id="UP000199031"/>
    </source>
</evidence>
<gene>
    <name evidence="2" type="ORF">SAMN05444277_10110</name>
</gene>
<dbReference type="Pfam" id="PF03781">
    <property type="entry name" value="FGE-sulfatase"/>
    <property type="match status" value="1"/>
</dbReference>
<dbReference type="RefSeq" id="WP_090653378.1">
    <property type="nucleotide sequence ID" value="NZ_FOXQ01000001.1"/>
</dbReference>
<dbReference type="PANTHER" id="PTHR23150">
    <property type="entry name" value="SULFATASE MODIFYING FACTOR 1, 2"/>
    <property type="match status" value="1"/>
</dbReference>
<dbReference type="SUPFAM" id="SSF56436">
    <property type="entry name" value="C-type lectin-like"/>
    <property type="match status" value="1"/>
</dbReference>
<keyword evidence="3" id="KW-1185">Reference proteome</keyword>
<accession>A0A1I5R0V1</accession>
<sequence length="315" mass="35567">MIADCLIFFLGLALQPVSDTSFVPYEQTIPGTNVSFRMIPVAAGSFVMGSKADEKGRNANEGPATKVAVDAFWIEEHEVTYDEYILFADEQADKAPKPDGITRPSPPYVDFTLGMGKAGGFPANSMSQYAALMYCNWLYKKTGVFYRLPTEAEWEYAARAGSETAYFFGNDDKQLGDYAWYAANSDNKYHKVMGKKPNAFGLYDMYGNIAEWTMDQYKEDYFEEIKAGTDNPWLKPATKHPITLKGGMFKDESNKLRSAARLKSDLKWNARDPQIPKSKWWNADAPFIGFRIVRPVKQPSADEVNQFFTQLLSLK</sequence>
<dbReference type="PANTHER" id="PTHR23150:SF19">
    <property type="entry name" value="FORMYLGLYCINE-GENERATING ENZYME"/>
    <property type="match status" value="1"/>
</dbReference>
<dbReference type="InterPro" id="IPR042095">
    <property type="entry name" value="SUMF_sf"/>
</dbReference>
<dbReference type="InterPro" id="IPR051043">
    <property type="entry name" value="Sulfatase_Mod_Factor_Kinase"/>
</dbReference>
<evidence type="ECO:0000313" key="2">
    <source>
        <dbReference type="EMBL" id="SFP52122.1"/>
    </source>
</evidence>
<dbReference type="InterPro" id="IPR005532">
    <property type="entry name" value="SUMF_dom"/>
</dbReference>
<evidence type="ECO:0000259" key="1">
    <source>
        <dbReference type="Pfam" id="PF03781"/>
    </source>
</evidence>
<feature type="domain" description="Sulfatase-modifying factor enzyme-like" evidence="1">
    <location>
        <begin position="38"/>
        <end position="265"/>
    </location>
</feature>
<dbReference type="Gene3D" id="3.90.1580.10">
    <property type="entry name" value="paralog of FGE (formylglycine-generating enzyme)"/>
    <property type="match status" value="1"/>
</dbReference>
<dbReference type="EMBL" id="FOXQ01000001">
    <property type="protein sequence ID" value="SFP52122.1"/>
    <property type="molecule type" value="Genomic_DNA"/>
</dbReference>
<proteinExistence type="predicted"/>
<dbReference type="STRING" id="1465490.SAMN05444277_10110"/>
<reference evidence="2 3" key="1">
    <citation type="submission" date="2016-10" db="EMBL/GenBank/DDBJ databases">
        <authorList>
            <person name="de Groot N.N."/>
        </authorList>
    </citation>
    <scope>NUCLEOTIDE SEQUENCE [LARGE SCALE GENOMIC DNA]</scope>
    <source>
        <strain evidence="2 3">DSM 28286</strain>
    </source>
</reference>